<name>A0A0M3J2I4_ANISI</name>
<sequence>MSFKKQEQRNGRYLIPPSIQAWPNADTHRNARLILMPIKYRDYNKKVGIFAASITCKANGIWALSSPNTVQNPIGDVKFTHIRCNPPSE</sequence>
<reference evidence="1 2" key="2">
    <citation type="submission" date="2018-11" db="EMBL/GenBank/DDBJ databases">
        <authorList>
            <consortium name="Pathogen Informatics"/>
        </authorList>
    </citation>
    <scope>NUCLEOTIDE SEQUENCE [LARGE SCALE GENOMIC DNA]</scope>
</reference>
<evidence type="ECO:0000313" key="2">
    <source>
        <dbReference type="Proteomes" id="UP000267096"/>
    </source>
</evidence>
<protein>
    <submittedName>
        <fullName evidence="3">MSP domain-containing protein</fullName>
    </submittedName>
</protein>
<dbReference type="AlphaFoldDB" id="A0A0M3J2I4"/>
<dbReference type="WBParaSite" id="ASIM_0000174201-mRNA-1">
    <property type="protein sequence ID" value="ASIM_0000174201-mRNA-1"/>
    <property type="gene ID" value="ASIM_0000174201"/>
</dbReference>
<reference evidence="3" key="1">
    <citation type="submission" date="2017-02" db="UniProtKB">
        <authorList>
            <consortium name="WormBaseParasite"/>
        </authorList>
    </citation>
    <scope>IDENTIFICATION</scope>
</reference>
<dbReference type="Proteomes" id="UP000267096">
    <property type="component" value="Unassembled WGS sequence"/>
</dbReference>
<evidence type="ECO:0000313" key="3">
    <source>
        <dbReference type="WBParaSite" id="ASIM_0000174201-mRNA-1"/>
    </source>
</evidence>
<organism evidence="3">
    <name type="scientific">Anisakis simplex</name>
    <name type="common">Herring worm</name>
    <dbReference type="NCBI Taxonomy" id="6269"/>
    <lineage>
        <taxon>Eukaryota</taxon>
        <taxon>Metazoa</taxon>
        <taxon>Ecdysozoa</taxon>
        <taxon>Nematoda</taxon>
        <taxon>Chromadorea</taxon>
        <taxon>Rhabditida</taxon>
        <taxon>Spirurina</taxon>
        <taxon>Ascaridomorpha</taxon>
        <taxon>Ascaridoidea</taxon>
        <taxon>Anisakidae</taxon>
        <taxon>Anisakis</taxon>
        <taxon>Anisakis simplex complex</taxon>
    </lineage>
</organism>
<dbReference type="EMBL" id="UYRR01001813">
    <property type="protein sequence ID" value="VDK18970.1"/>
    <property type="molecule type" value="Genomic_DNA"/>
</dbReference>
<evidence type="ECO:0000313" key="1">
    <source>
        <dbReference type="EMBL" id="VDK18970.1"/>
    </source>
</evidence>
<accession>A0A0M3J2I4</accession>
<gene>
    <name evidence="1" type="ORF">ASIM_LOCUS1617</name>
</gene>
<keyword evidence="2" id="KW-1185">Reference proteome</keyword>
<proteinExistence type="predicted"/>